<keyword evidence="3" id="KW-1185">Reference proteome</keyword>
<sequence>MKFSTVFHKHTFAICATFCLGLISVSCGSSSGDNSGSDSVMARQDSIAAVSAQADALLEARCVKANAQFPLVIDDFTSQTAVEVLPENMVHTFSIDEKKLGLELDDPKVSKDALYQGIIEALRVNKSDSTMLSEMQALVTTGRGLLYKYNGSKSGKTIEVEVAPATLKEIVE</sequence>
<feature type="chain" id="PRO_5020694654" description="Beta-lactamase-inhibitor-like PepSY-like domain-containing protein" evidence="1">
    <location>
        <begin position="32"/>
        <end position="172"/>
    </location>
</feature>
<evidence type="ECO:0000313" key="2">
    <source>
        <dbReference type="EMBL" id="QCD41128.1"/>
    </source>
</evidence>
<reference evidence="3" key="1">
    <citation type="submission" date="2019-02" db="EMBL/GenBank/DDBJ databases">
        <title>Isolation and identification of novel species under the genus Muribaculum.</title>
        <authorList>
            <person name="Miyake S."/>
            <person name="Ding Y."/>
            <person name="Low A."/>
            <person name="Soh M."/>
            <person name="Seedorf H."/>
        </authorList>
    </citation>
    <scope>NUCLEOTIDE SEQUENCE [LARGE SCALE GENOMIC DNA]</scope>
    <source>
        <strain evidence="3">H5</strain>
    </source>
</reference>
<organism evidence="2 3">
    <name type="scientific">Duncaniella dubosii</name>
    <dbReference type="NCBI Taxonomy" id="2518971"/>
    <lineage>
        <taxon>Bacteria</taxon>
        <taxon>Pseudomonadati</taxon>
        <taxon>Bacteroidota</taxon>
        <taxon>Bacteroidia</taxon>
        <taxon>Bacteroidales</taxon>
        <taxon>Muribaculaceae</taxon>
        <taxon>Duncaniella</taxon>
    </lineage>
</organism>
<dbReference type="RefSeq" id="WP_136413727.1">
    <property type="nucleotide sequence ID" value="NZ_CBFGAE010000071.1"/>
</dbReference>
<evidence type="ECO:0000256" key="1">
    <source>
        <dbReference type="SAM" id="SignalP"/>
    </source>
</evidence>
<proteinExistence type="predicted"/>
<evidence type="ECO:0008006" key="4">
    <source>
        <dbReference type="Google" id="ProtNLM"/>
    </source>
</evidence>
<dbReference type="EMBL" id="CP039396">
    <property type="protein sequence ID" value="QCD41128.1"/>
    <property type="molecule type" value="Genomic_DNA"/>
</dbReference>
<evidence type="ECO:0000313" key="3">
    <source>
        <dbReference type="Proteomes" id="UP000297149"/>
    </source>
</evidence>
<accession>A0A4V1D2Y5</accession>
<dbReference type="AlphaFoldDB" id="A0A4V1D2Y5"/>
<gene>
    <name evidence="2" type="ORF">E7747_01675</name>
</gene>
<dbReference type="Proteomes" id="UP000297149">
    <property type="component" value="Chromosome"/>
</dbReference>
<name>A0A4V1D2Y5_9BACT</name>
<feature type="signal peptide" evidence="1">
    <location>
        <begin position="1"/>
        <end position="31"/>
    </location>
</feature>
<protein>
    <recommendedName>
        <fullName evidence="4">Beta-lactamase-inhibitor-like PepSY-like domain-containing protein</fullName>
    </recommendedName>
</protein>
<dbReference type="PROSITE" id="PS51257">
    <property type="entry name" value="PROKAR_LIPOPROTEIN"/>
    <property type="match status" value="1"/>
</dbReference>
<keyword evidence="1" id="KW-0732">Signal</keyword>
<dbReference type="KEGG" id="ddb:E7747_01675"/>